<evidence type="ECO:0000313" key="2">
    <source>
        <dbReference type="EMBL" id="KAK9695306.1"/>
    </source>
</evidence>
<dbReference type="Proteomes" id="UP001458880">
    <property type="component" value="Unassembled WGS sequence"/>
</dbReference>
<organism evidence="2 3">
    <name type="scientific">Popillia japonica</name>
    <name type="common">Japanese beetle</name>
    <dbReference type="NCBI Taxonomy" id="7064"/>
    <lineage>
        <taxon>Eukaryota</taxon>
        <taxon>Metazoa</taxon>
        <taxon>Ecdysozoa</taxon>
        <taxon>Arthropoda</taxon>
        <taxon>Hexapoda</taxon>
        <taxon>Insecta</taxon>
        <taxon>Pterygota</taxon>
        <taxon>Neoptera</taxon>
        <taxon>Endopterygota</taxon>
        <taxon>Coleoptera</taxon>
        <taxon>Polyphaga</taxon>
        <taxon>Scarabaeiformia</taxon>
        <taxon>Scarabaeidae</taxon>
        <taxon>Rutelinae</taxon>
        <taxon>Popillia</taxon>
    </lineage>
</organism>
<accession>A0AAW1IYA5</accession>
<proteinExistence type="predicted"/>
<name>A0AAW1IYA5_POPJA</name>
<feature type="region of interest" description="Disordered" evidence="1">
    <location>
        <begin position="52"/>
        <end position="133"/>
    </location>
</feature>
<comment type="caution">
    <text evidence="2">The sequence shown here is derived from an EMBL/GenBank/DDBJ whole genome shotgun (WGS) entry which is preliminary data.</text>
</comment>
<protein>
    <submittedName>
        <fullName evidence="2">Uncharacterized protein</fullName>
    </submittedName>
</protein>
<dbReference type="AlphaFoldDB" id="A0AAW1IYA5"/>
<reference evidence="2 3" key="1">
    <citation type="journal article" date="2024" name="BMC Genomics">
        <title>De novo assembly and annotation of Popillia japonica's genome with initial clues to its potential as an invasive pest.</title>
        <authorList>
            <person name="Cucini C."/>
            <person name="Boschi S."/>
            <person name="Funari R."/>
            <person name="Cardaioli E."/>
            <person name="Iannotti N."/>
            <person name="Marturano G."/>
            <person name="Paoli F."/>
            <person name="Bruttini M."/>
            <person name="Carapelli A."/>
            <person name="Frati F."/>
            <person name="Nardi F."/>
        </authorList>
    </citation>
    <scope>NUCLEOTIDE SEQUENCE [LARGE SCALE GENOMIC DNA]</scope>
    <source>
        <strain evidence="2">DMR45628</strain>
    </source>
</reference>
<evidence type="ECO:0000313" key="3">
    <source>
        <dbReference type="Proteomes" id="UP001458880"/>
    </source>
</evidence>
<dbReference type="EMBL" id="JASPKY010000486">
    <property type="protein sequence ID" value="KAK9695306.1"/>
    <property type="molecule type" value="Genomic_DNA"/>
</dbReference>
<sequence length="133" mass="15407">MIYQIEEYGPDLGFRFSVSIFRFQFFRHRRPRCDGCFLALNPPRNVLLSRPSAGIAARAEAERQQKQQRQHRSPHEPTPPITVQPNDREILHFKASFTSRTHATHHSPTERPRDPPLQIDLGIDSSVDQVKRA</sequence>
<gene>
    <name evidence="2" type="ORF">QE152_g32654</name>
</gene>
<evidence type="ECO:0000256" key="1">
    <source>
        <dbReference type="SAM" id="MobiDB-lite"/>
    </source>
</evidence>
<keyword evidence="3" id="KW-1185">Reference proteome</keyword>